<accession>A0A4Y6PQ75</accession>
<dbReference type="Proteomes" id="UP000315995">
    <property type="component" value="Chromosome"/>
</dbReference>
<name>A0A4Y6PQ75_PERCE</name>
<dbReference type="EMBL" id="CP041186">
    <property type="protein sequence ID" value="QDG50474.1"/>
    <property type="molecule type" value="Genomic_DNA"/>
</dbReference>
<dbReference type="InterPro" id="IPR009599">
    <property type="entry name" value="DUF1207"/>
</dbReference>
<accession>A0A5B8Y186</accession>
<dbReference type="AlphaFoldDB" id="A0A4Y6PQ75"/>
<evidence type="ECO:0000313" key="2">
    <source>
        <dbReference type="Proteomes" id="UP000315995"/>
    </source>
</evidence>
<sequence>MLTMARLLDALRLHRLFHRGLMLLACVTVLFANAEASAGDSKSVDCRYEPSEVVEPDVVLEGGFLPTSDVFRPLLADVKEPRFAAAIQRVSFDPGILSTQTTGQGIWAGVVSFGSILGLYGWRSEQSCDGVQISLAGGVFSQFNLDAPSVPLINSDFIIGVPVTFRSGRFSGRVHLYHQSSHLGDEFILFNPQVERIDLGYEIVDVVLSLQDHWWRVYGGGGYIIHSQTDDFARGKAQAGIEFRAYDWQVSLFDDDQIEPVLGLDATSFAERDWGITFSAKGGLSASANHSTRHIRVMAVFMRGFYPFGQFFDDDQLTNYGLEAQFEY</sequence>
<gene>
    <name evidence="1" type="ORF">FIV42_06920</name>
</gene>
<protein>
    <submittedName>
        <fullName evidence="1">DUF1207 domain-containing protein</fullName>
    </submittedName>
</protein>
<proteinExistence type="predicted"/>
<organism evidence="1 2">
    <name type="scientific">Persicimonas caeni</name>
    <dbReference type="NCBI Taxonomy" id="2292766"/>
    <lineage>
        <taxon>Bacteria</taxon>
        <taxon>Deltaproteobacteria</taxon>
        <taxon>Bradymonadales</taxon>
        <taxon>Bradymonadaceae</taxon>
        <taxon>Persicimonas</taxon>
    </lineage>
</organism>
<dbReference type="OrthoDB" id="238106at2"/>
<dbReference type="Pfam" id="PF06727">
    <property type="entry name" value="DUF1207"/>
    <property type="match status" value="1"/>
</dbReference>
<reference evidence="1 2" key="1">
    <citation type="submission" date="2019-06" db="EMBL/GenBank/DDBJ databases">
        <title>Persicimonas caeni gen. nov., sp. nov., a predatory bacterium isolated from solar saltern.</title>
        <authorList>
            <person name="Wang S."/>
        </authorList>
    </citation>
    <scope>NUCLEOTIDE SEQUENCE [LARGE SCALE GENOMIC DNA]</scope>
    <source>
        <strain evidence="1 2">YN101</strain>
    </source>
</reference>
<evidence type="ECO:0000313" key="1">
    <source>
        <dbReference type="EMBL" id="QDG50474.1"/>
    </source>
</evidence>
<keyword evidence="2" id="KW-1185">Reference proteome</keyword>